<sequence>MRLQIKNPLMRAKLIVILLILKDYPSRPVIRTALKSLTNRQSLKELEKDIHALLWLLPDYNYILDENRDIKVKDLVVEDLEKIIATTTASNKLYYRVYNSQYNFKYKYASSDSSSLYKEIIALFYSMTNIRKIIEKVKKRTVKLNRFYKSIE</sequence>
<evidence type="ECO:0000313" key="2">
    <source>
        <dbReference type="Proteomes" id="UP000235672"/>
    </source>
</evidence>
<protein>
    <submittedName>
        <fullName evidence="1">Uncharacterized protein</fullName>
    </submittedName>
</protein>
<evidence type="ECO:0000313" key="1">
    <source>
        <dbReference type="EMBL" id="PMD12056.1"/>
    </source>
</evidence>
<dbReference type="EMBL" id="KZ613569">
    <property type="protein sequence ID" value="PMD12056.1"/>
    <property type="molecule type" value="Genomic_DNA"/>
</dbReference>
<dbReference type="Proteomes" id="UP000235672">
    <property type="component" value="Unassembled WGS sequence"/>
</dbReference>
<gene>
    <name evidence="1" type="ORF">NA56DRAFT_666688</name>
</gene>
<proteinExistence type="predicted"/>
<keyword evidence="2" id="KW-1185">Reference proteome</keyword>
<name>A0A2J6PDT1_9HELO</name>
<organism evidence="1 2">
    <name type="scientific">Hyaloscypha hepaticicola</name>
    <dbReference type="NCBI Taxonomy" id="2082293"/>
    <lineage>
        <taxon>Eukaryota</taxon>
        <taxon>Fungi</taxon>
        <taxon>Dikarya</taxon>
        <taxon>Ascomycota</taxon>
        <taxon>Pezizomycotina</taxon>
        <taxon>Leotiomycetes</taxon>
        <taxon>Helotiales</taxon>
        <taxon>Hyaloscyphaceae</taxon>
        <taxon>Hyaloscypha</taxon>
    </lineage>
</organism>
<dbReference type="AlphaFoldDB" id="A0A2J6PDT1"/>
<reference evidence="1 2" key="1">
    <citation type="submission" date="2016-05" db="EMBL/GenBank/DDBJ databases">
        <title>A degradative enzymes factory behind the ericoid mycorrhizal symbiosis.</title>
        <authorList>
            <consortium name="DOE Joint Genome Institute"/>
            <person name="Martino E."/>
            <person name="Morin E."/>
            <person name="Grelet G."/>
            <person name="Kuo A."/>
            <person name="Kohler A."/>
            <person name="Daghino S."/>
            <person name="Barry K."/>
            <person name="Choi C."/>
            <person name="Cichocki N."/>
            <person name="Clum A."/>
            <person name="Copeland A."/>
            <person name="Hainaut M."/>
            <person name="Haridas S."/>
            <person name="Labutti K."/>
            <person name="Lindquist E."/>
            <person name="Lipzen A."/>
            <person name="Khouja H.-R."/>
            <person name="Murat C."/>
            <person name="Ohm R."/>
            <person name="Olson A."/>
            <person name="Spatafora J."/>
            <person name="Veneault-Fourrey C."/>
            <person name="Henrissat B."/>
            <person name="Grigoriev I."/>
            <person name="Martin F."/>
            <person name="Perotto S."/>
        </authorList>
    </citation>
    <scope>NUCLEOTIDE SEQUENCE [LARGE SCALE GENOMIC DNA]</scope>
    <source>
        <strain evidence="1 2">UAMH 7357</strain>
    </source>
</reference>
<accession>A0A2J6PDT1</accession>